<dbReference type="GO" id="GO:0004673">
    <property type="term" value="F:protein histidine kinase activity"/>
    <property type="evidence" value="ECO:0007669"/>
    <property type="project" value="UniProtKB-EC"/>
</dbReference>
<organism evidence="2 3">
    <name type="scientific">Raoultella planticola</name>
    <name type="common">Klebsiella planticola</name>
    <dbReference type="NCBI Taxonomy" id="575"/>
    <lineage>
        <taxon>Bacteria</taxon>
        <taxon>Pseudomonadati</taxon>
        <taxon>Pseudomonadota</taxon>
        <taxon>Gammaproteobacteria</taxon>
        <taxon>Enterobacterales</taxon>
        <taxon>Enterobacteriaceae</taxon>
        <taxon>Klebsiella/Raoultella group</taxon>
        <taxon>Raoultella</taxon>
    </lineage>
</organism>
<dbReference type="EC" id="2.7.13.3" evidence="2"/>
<gene>
    <name evidence="2" type="primary">pgtB_3</name>
    <name evidence="2" type="ORF">NCTC12998_00006</name>
</gene>
<dbReference type="EMBL" id="CAADJE010000001">
    <property type="protein sequence ID" value="VFS55243.1"/>
    <property type="molecule type" value="Genomic_DNA"/>
</dbReference>
<keyword evidence="1" id="KW-1133">Transmembrane helix</keyword>
<proteinExistence type="predicted"/>
<evidence type="ECO:0000256" key="1">
    <source>
        <dbReference type="SAM" id="Phobius"/>
    </source>
</evidence>
<evidence type="ECO:0000313" key="2">
    <source>
        <dbReference type="EMBL" id="VFS55243.1"/>
    </source>
</evidence>
<keyword evidence="1" id="KW-0472">Membrane</keyword>
<keyword evidence="1" id="KW-0812">Transmembrane</keyword>
<evidence type="ECO:0000313" key="3">
    <source>
        <dbReference type="Proteomes" id="UP000345637"/>
    </source>
</evidence>
<dbReference type="AlphaFoldDB" id="A0A485A6F7"/>
<dbReference type="Proteomes" id="UP000345637">
    <property type="component" value="Unassembled WGS sequence"/>
</dbReference>
<protein>
    <submittedName>
        <fullName evidence="2">Phosphoglycerate transport system sensor protein pgtB</fullName>
        <ecNumber evidence="2">2.7.13.3</ecNumber>
    </submittedName>
</protein>
<name>A0A485A6F7_RAOPL</name>
<accession>A0A485A6F7</accession>
<keyword evidence="2" id="KW-0808">Transferase</keyword>
<feature type="transmembrane region" description="Helical" evidence="1">
    <location>
        <begin position="20"/>
        <end position="38"/>
    </location>
</feature>
<sequence>MRLPGFIRNLTISASLRGAFLTGALLTLVVSGVSLYSWHEQSSQIRYALNDYFPRIQTSFLIENSLNTLVDQLNEFLLAANTTSRLQLRNQILQHLDDIDRLSQRLDMPERQQIELTLRDSRQLLARLDPFALQHVYRAGKGQ</sequence>
<reference evidence="2 3" key="1">
    <citation type="submission" date="2019-03" db="EMBL/GenBank/DDBJ databases">
        <authorList>
            <consortium name="Pathogen Informatics"/>
        </authorList>
    </citation>
    <scope>NUCLEOTIDE SEQUENCE [LARGE SCALE GENOMIC DNA]</scope>
    <source>
        <strain evidence="2 3">NCTC12998</strain>
    </source>
</reference>